<feature type="region of interest" description="Disordered" evidence="1">
    <location>
        <begin position="29"/>
        <end position="56"/>
    </location>
</feature>
<dbReference type="WBParaSite" id="nRc.2.0.1.t28546-RA">
    <property type="protein sequence ID" value="nRc.2.0.1.t28546-RA"/>
    <property type="gene ID" value="nRc.2.0.1.g28546"/>
</dbReference>
<sequence>MAHLYLPFPTERNGSSTAWNVQREKPLSVGRDNCNLRKTTDGNRQPNRTERKFSSRSVKFGRLHSVSSEKASINELLLLRQAAQRNGKRPPIPYKNRRHRV</sequence>
<evidence type="ECO:0000313" key="2">
    <source>
        <dbReference type="Proteomes" id="UP000887565"/>
    </source>
</evidence>
<proteinExistence type="predicted"/>
<dbReference type="Proteomes" id="UP000887565">
    <property type="component" value="Unplaced"/>
</dbReference>
<evidence type="ECO:0000313" key="3">
    <source>
        <dbReference type="WBParaSite" id="nRc.2.0.1.t28546-RA"/>
    </source>
</evidence>
<feature type="compositionally biased region" description="Basic and acidic residues" evidence="1">
    <location>
        <begin position="34"/>
        <end position="53"/>
    </location>
</feature>
<keyword evidence="2" id="KW-1185">Reference proteome</keyword>
<evidence type="ECO:0000256" key="1">
    <source>
        <dbReference type="SAM" id="MobiDB-lite"/>
    </source>
</evidence>
<reference evidence="3" key="1">
    <citation type="submission" date="2022-11" db="UniProtKB">
        <authorList>
            <consortium name="WormBaseParasite"/>
        </authorList>
    </citation>
    <scope>IDENTIFICATION</scope>
</reference>
<organism evidence="2 3">
    <name type="scientific">Romanomermis culicivorax</name>
    <name type="common">Nematode worm</name>
    <dbReference type="NCBI Taxonomy" id="13658"/>
    <lineage>
        <taxon>Eukaryota</taxon>
        <taxon>Metazoa</taxon>
        <taxon>Ecdysozoa</taxon>
        <taxon>Nematoda</taxon>
        <taxon>Enoplea</taxon>
        <taxon>Dorylaimia</taxon>
        <taxon>Mermithida</taxon>
        <taxon>Mermithoidea</taxon>
        <taxon>Mermithidae</taxon>
        <taxon>Romanomermis</taxon>
    </lineage>
</organism>
<name>A0A915JRQ0_ROMCU</name>
<accession>A0A915JRQ0</accession>
<protein>
    <submittedName>
        <fullName evidence="3">Uncharacterized protein</fullName>
    </submittedName>
</protein>
<dbReference type="AlphaFoldDB" id="A0A915JRQ0"/>